<gene>
    <name evidence="7" type="ORF">IV203_001156</name>
</gene>
<keyword evidence="7" id="KW-0378">Hydrolase</keyword>
<dbReference type="Pfam" id="PF22456">
    <property type="entry name" value="PqqF-like_C_4"/>
    <property type="match status" value="1"/>
</dbReference>
<dbReference type="InterPro" id="IPR011765">
    <property type="entry name" value="Pept_M16_N"/>
</dbReference>
<feature type="domain" description="Peptidase M16 N-terminal" evidence="3">
    <location>
        <begin position="241"/>
        <end position="376"/>
    </location>
</feature>
<dbReference type="EMBL" id="JAGRRH010000015">
    <property type="protein sequence ID" value="KAG7356470.1"/>
    <property type="molecule type" value="Genomic_DNA"/>
</dbReference>
<reference evidence="7" key="1">
    <citation type="journal article" date="2021" name="Sci. Rep.">
        <title>Diploid genomic architecture of Nitzschia inconspicua, an elite biomass production diatom.</title>
        <authorList>
            <person name="Oliver A."/>
            <person name="Podell S."/>
            <person name="Pinowska A."/>
            <person name="Traller J.C."/>
            <person name="Smith S.R."/>
            <person name="McClure R."/>
            <person name="Beliaev A."/>
            <person name="Bohutskyi P."/>
            <person name="Hill E.A."/>
            <person name="Rabines A."/>
            <person name="Zheng H."/>
            <person name="Allen L.Z."/>
            <person name="Kuo A."/>
            <person name="Grigoriev I.V."/>
            <person name="Allen A.E."/>
            <person name="Hazlebeck D."/>
            <person name="Allen E.E."/>
        </authorList>
    </citation>
    <scope>NUCLEOTIDE SEQUENCE</scope>
    <source>
        <strain evidence="7">Hildebrandi</strain>
    </source>
</reference>
<keyword evidence="1" id="KW-0479">Metal-binding</keyword>
<dbReference type="GO" id="GO:0043171">
    <property type="term" value="P:peptide catabolic process"/>
    <property type="evidence" value="ECO:0007669"/>
    <property type="project" value="TreeGrafter"/>
</dbReference>
<dbReference type="PANTHER" id="PTHR43690">
    <property type="entry name" value="NARDILYSIN"/>
    <property type="match status" value="1"/>
</dbReference>
<dbReference type="GO" id="GO:0051603">
    <property type="term" value="P:proteolysis involved in protein catabolic process"/>
    <property type="evidence" value="ECO:0007669"/>
    <property type="project" value="TreeGrafter"/>
</dbReference>
<keyword evidence="7" id="KW-0645">Protease</keyword>
<sequence>MGKSSKVPGEECQFTDETHFPTTLNIIWKEEAQMWKETRRAEQEGDVLACDHDLQNTSEGRNRRRAFDTSVGLKVVLPQKRWEAHLGWITTILFLSVLSFLKKDPMCASAFTRSFRLANRWQQPSRHDKVICRFESFEPGLCMTSSDRHSNPEDTHQQLSTSPTYDIPESVRRRRLLLSLLAAAAGSSAASSPIPATADDETFNDSIAGTIATMDWSTIEVMKPPLDDRDYKLMLLDNGLRVVLCSDPSSNEAGAAMDVHVGACSDPKDIPGLAHFNEHMLFLGTKEYPKEDSFEEFLSANGGSSNAYTASENTVYYFTLQAESDQRLLEGLKRFGSFFTSPLFTEGATGRELNAIESEHAKNLQTDSFRVYQINKERQNMEHPHSKFFTGNKKTLLEETKRKGLDLRQALIDFYSRYYSADQMTLAIVGPQSISTLKEMTENAFSGIANRLVGPPEQAWKGTIPPYDNGNSKIPSYGHIVKVLPVQDLRQVTVTWPIVYKDDQDRDYALLTKQAQYVSHIIGHEGPGSLLSYMKSKGWANSLEAAGESDLSDFETFEVTVGLTKAGLNNVNEVIESIFSCMRMLRDQAIPTYVFNEVLQLEELQWRYFSKSGVGNYVQSLATTLQDYPPSLCVAGPRRLALCDEKSALLTSSTPRTSFDMSGQLSFTKDLASNFISNLTVENAMFTILSKSFRGETNQVEEWYGTNYRADPVPESTMEKWKNSIPPSKLGISYPKPNPFIPSESGLKVKFLPSKSLSRPRTFEDRMIAVPPPNIIGDDGSEGRWTVYYKPDEKFGQPKAFVIFQLLTKQVYSSAKAAALSNLYEFSLTDKLGEYAYDAGLAGLTYDVRVVPRGVRLTFGGYNDKLQKFASYVSKKIASDLKDILPKNEAEFERYRDILMRSLAAFDFKQPYQHCSYFSQLMTQPTSFQYSNKELLGATESATLDELKDYVGRIWSSGKGMALVQGNLFEEEALALVATIDKALGFKPIDADDYPPELAPLPLPQSPANTLGTRLTISEPNEDNGNAASYVAIQSLSEDPKEHVLIELVSAIVSEPFYENLRTKQQLGYIVSSGVRPVGKTKTLGFIVQSSSAKNEKLTKEIIKFLDGILENYLEKLPKGDLAVFVKSLIDRKTEPDKQLATEVTRNWAEIASGRLEFDRTQNEVAALLSIEKEDLVEFWDRFYMRDGRRILVTEMIPQTGVASSPAPPKSTGYIPTASSISKSSGLVLGIDDIQKYRQEREKLV</sequence>
<dbReference type="Pfam" id="PF16187">
    <property type="entry name" value="Peptidase_M16_M"/>
    <property type="match status" value="1"/>
</dbReference>
<evidence type="ECO:0000313" key="7">
    <source>
        <dbReference type="EMBL" id="KAG7356470.1"/>
    </source>
</evidence>
<evidence type="ECO:0000256" key="1">
    <source>
        <dbReference type="ARBA" id="ARBA00022723"/>
    </source>
</evidence>
<dbReference type="Pfam" id="PF05193">
    <property type="entry name" value="Peptidase_M16_C"/>
    <property type="match status" value="1"/>
</dbReference>
<dbReference type="PANTHER" id="PTHR43690:SF18">
    <property type="entry name" value="INSULIN-DEGRADING ENZYME-RELATED"/>
    <property type="match status" value="1"/>
</dbReference>
<evidence type="ECO:0000259" key="4">
    <source>
        <dbReference type="Pfam" id="PF05193"/>
    </source>
</evidence>
<feature type="region of interest" description="Disordered" evidence="2">
    <location>
        <begin position="143"/>
        <end position="163"/>
    </location>
</feature>
<dbReference type="InterPro" id="IPR032632">
    <property type="entry name" value="Peptidase_M16_M"/>
</dbReference>
<dbReference type="Proteomes" id="UP000693970">
    <property type="component" value="Unassembled WGS sequence"/>
</dbReference>
<dbReference type="InterPro" id="IPR007863">
    <property type="entry name" value="Peptidase_M16_C"/>
</dbReference>
<evidence type="ECO:0000259" key="6">
    <source>
        <dbReference type="Pfam" id="PF22456"/>
    </source>
</evidence>
<feature type="domain" description="Peptidase M16 middle/third" evidence="5">
    <location>
        <begin position="606"/>
        <end position="933"/>
    </location>
</feature>
<evidence type="ECO:0000256" key="2">
    <source>
        <dbReference type="SAM" id="MobiDB-lite"/>
    </source>
</evidence>
<proteinExistence type="predicted"/>
<dbReference type="FunFam" id="3.30.830.10:FF:000132">
    <property type="entry name" value="Protease of the insulinase family"/>
    <property type="match status" value="1"/>
</dbReference>
<feature type="domain" description="Peptidase M16 C-terminal" evidence="4">
    <location>
        <begin position="408"/>
        <end position="598"/>
    </location>
</feature>
<evidence type="ECO:0000259" key="3">
    <source>
        <dbReference type="Pfam" id="PF00675"/>
    </source>
</evidence>
<dbReference type="GO" id="GO:0046872">
    <property type="term" value="F:metal ion binding"/>
    <property type="evidence" value="ECO:0007669"/>
    <property type="project" value="UniProtKB-KW"/>
</dbReference>
<keyword evidence="8" id="KW-1185">Reference proteome</keyword>
<organism evidence="7 8">
    <name type="scientific">Nitzschia inconspicua</name>
    <dbReference type="NCBI Taxonomy" id="303405"/>
    <lineage>
        <taxon>Eukaryota</taxon>
        <taxon>Sar</taxon>
        <taxon>Stramenopiles</taxon>
        <taxon>Ochrophyta</taxon>
        <taxon>Bacillariophyta</taxon>
        <taxon>Bacillariophyceae</taxon>
        <taxon>Bacillariophycidae</taxon>
        <taxon>Bacillariales</taxon>
        <taxon>Bacillariaceae</taxon>
        <taxon>Nitzschia</taxon>
    </lineage>
</organism>
<accession>A0A9K3PQP8</accession>
<dbReference type="GO" id="GO:0004222">
    <property type="term" value="F:metalloendopeptidase activity"/>
    <property type="evidence" value="ECO:0007669"/>
    <property type="project" value="TreeGrafter"/>
</dbReference>
<reference evidence="7" key="2">
    <citation type="submission" date="2021-04" db="EMBL/GenBank/DDBJ databases">
        <authorList>
            <person name="Podell S."/>
        </authorList>
    </citation>
    <scope>NUCLEOTIDE SEQUENCE</scope>
    <source>
        <strain evidence="7">Hildebrandi</strain>
    </source>
</reference>
<dbReference type="InterPro" id="IPR054734">
    <property type="entry name" value="PqqF-like_C_4"/>
</dbReference>
<dbReference type="Pfam" id="PF00675">
    <property type="entry name" value="Peptidase_M16"/>
    <property type="match status" value="1"/>
</dbReference>
<name>A0A9K3PQP8_9STRA</name>
<dbReference type="OrthoDB" id="952271at2759"/>
<dbReference type="GO" id="GO:0005739">
    <property type="term" value="C:mitochondrion"/>
    <property type="evidence" value="ECO:0007669"/>
    <property type="project" value="TreeGrafter"/>
</dbReference>
<dbReference type="AlphaFoldDB" id="A0A9K3PQP8"/>
<feature type="compositionally biased region" description="Basic and acidic residues" evidence="2">
    <location>
        <begin position="146"/>
        <end position="156"/>
    </location>
</feature>
<dbReference type="GO" id="GO:0005829">
    <property type="term" value="C:cytosol"/>
    <property type="evidence" value="ECO:0007669"/>
    <property type="project" value="TreeGrafter"/>
</dbReference>
<feature type="domain" description="Coenzyme PQQ synthesis protein F-like C-terminal lobe" evidence="6">
    <location>
        <begin position="1048"/>
        <end position="1148"/>
    </location>
</feature>
<evidence type="ECO:0000313" key="8">
    <source>
        <dbReference type="Proteomes" id="UP000693970"/>
    </source>
</evidence>
<comment type="caution">
    <text evidence="7">The sequence shown here is derived from an EMBL/GenBank/DDBJ whole genome shotgun (WGS) entry which is preliminary data.</text>
</comment>
<protein>
    <submittedName>
        <fullName evidence="7">Protease III family protein</fullName>
    </submittedName>
</protein>
<evidence type="ECO:0000259" key="5">
    <source>
        <dbReference type="Pfam" id="PF16187"/>
    </source>
</evidence>
<dbReference type="InterPro" id="IPR050626">
    <property type="entry name" value="Peptidase_M16"/>
</dbReference>